<dbReference type="EMBL" id="GBRH01280454">
    <property type="protein sequence ID" value="JAD17441.1"/>
    <property type="molecule type" value="Transcribed_RNA"/>
</dbReference>
<accession>A0A0A8XU83</accession>
<evidence type="ECO:0000313" key="1">
    <source>
        <dbReference type="EMBL" id="JAD17441.1"/>
    </source>
</evidence>
<reference evidence="1" key="2">
    <citation type="journal article" date="2015" name="Data Brief">
        <title>Shoot transcriptome of the giant reed, Arundo donax.</title>
        <authorList>
            <person name="Barrero R.A."/>
            <person name="Guerrero F.D."/>
            <person name="Moolhuijzen P."/>
            <person name="Goolsby J.A."/>
            <person name="Tidwell J."/>
            <person name="Bellgard S.E."/>
            <person name="Bellgard M.I."/>
        </authorList>
    </citation>
    <scope>NUCLEOTIDE SEQUENCE</scope>
    <source>
        <tissue evidence="1">Shoot tissue taken approximately 20 cm above the soil surface</tissue>
    </source>
</reference>
<organism evidence="1">
    <name type="scientific">Arundo donax</name>
    <name type="common">Giant reed</name>
    <name type="synonym">Donax arundinaceus</name>
    <dbReference type="NCBI Taxonomy" id="35708"/>
    <lineage>
        <taxon>Eukaryota</taxon>
        <taxon>Viridiplantae</taxon>
        <taxon>Streptophyta</taxon>
        <taxon>Embryophyta</taxon>
        <taxon>Tracheophyta</taxon>
        <taxon>Spermatophyta</taxon>
        <taxon>Magnoliopsida</taxon>
        <taxon>Liliopsida</taxon>
        <taxon>Poales</taxon>
        <taxon>Poaceae</taxon>
        <taxon>PACMAD clade</taxon>
        <taxon>Arundinoideae</taxon>
        <taxon>Arundineae</taxon>
        <taxon>Arundo</taxon>
    </lineage>
</organism>
<name>A0A0A8XU83_ARUDO</name>
<dbReference type="AlphaFoldDB" id="A0A0A8XU83"/>
<proteinExistence type="predicted"/>
<protein>
    <submittedName>
        <fullName evidence="1">Uncharacterized protein</fullName>
    </submittedName>
</protein>
<sequence length="29" mass="3120">MKLEGMLSAIQVSFIGEAISEQSCFILAC</sequence>
<reference evidence="1" key="1">
    <citation type="submission" date="2014-09" db="EMBL/GenBank/DDBJ databases">
        <authorList>
            <person name="Magalhaes I.L.F."/>
            <person name="Oliveira U."/>
            <person name="Santos F.R."/>
            <person name="Vidigal T.H.D.A."/>
            <person name="Brescovit A.D."/>
            <person name="Santos A.J."/>
        </authorList>
    </citation>
    <scope>NUCLEOTIDE SEQUENCE</scope>
    <source>
        <tissue evidence="1">Shoot tissue taken approximately 20 cm above the soil surface</tissue>
    </source>
</reference>